<dbReference type="PROSITE" id="PS00134">
    <property type="entry name" value="TRYPSIN_HIS"/>
    <property type="match status" value="1"/>
</dbReference>
<dbReference type="Gene3D" id="2.40.10.10">
    <property type="entry name" value="Trypsin-like serine proteases"/>
    <property type="match status" value="1"/>
</dbReference>
<proteinExistence type="predicted"/>
<protein>
    <recommendedName>
        <fullName evidence="2">Peptidase S1 domain-containing protein</fullName>
    </recommendedName>
</protein>
<feature type="domain" description="Peptidase S1" evidence="2">
    <location>
        <begin position="16"/>
        <end position="296"/>
    </location>
</feature>
<keyword evidence="1" id="KW-0732">Signal</keyword>
<dbReference type="GO" id="GO:0004252">
    <property type="term" value="F:serine-type endopeptidase activity"/>
    <property type="evidence" value="ECO:0007669"/>
    <property type="project" value="InterPro"/>
</dbReference>
<dbReference type="AlphaFoldDB" id="A0AAV5VFP4"/>
<name>A0AAV5VFP4_9BILA</name>
<comment type="caution">
    <text evidence="3">The sequence shown here is derived from an EMBL/GenBank/DDBJ whole genome shotgun (WGS) entry which is preliminary data.</text>
</comment>
<dbReference type="PANTHER" id="PTHR24260">
    <property type="match status" value="1"/>
</dbReference>
<dbReference type="InterPro" id="IPR001254">
    <property type="entry name" value="Trypsin_dom"/>
</dbReference>
<feature type="non-terminal residue" evidence="3">
    <location>
        <position position="297"/>
    </location>
</feature>
<reference evidence="3" key="1">
    <citation type="submission" date="2023-10" db="EMBL/GenBank/DDBJ databases">
        <title>Genome assembly of Pristionchus species.</title>
        <authorList>
            <person name="Yoshida K."/>
            <person name="Sommer R.J."/>
        </authorList>
    </citation>
    <scope>NUCLEOTIDE SEQUENCE</scope>
    <source>
        <strain evidence="3">RS5133</strain>
    </source>
</reference>
<evidence type="ECO:0000313" key="3">
    <source>
        <dbReference type="EMBL" id="GMT18123.1"/>
    </source>
</evidence>
<dbReference type="InterPro" id="IPR018114">
    <property type="entry name" value="TRYPSIN_HIS"/>
</dbReference>
<dbReference type="Proteomes" id="UP001432322">
    <property type="component" value="Unassembled WGS sequence"/>
</dbReference>
<organism evidence="3 4">
    <name type="scientific">Pristionchus fissidentatus</name>
    <dbReference type="NCBI Taxonomy" id="1538716"/>
    <lineage>
        <taxon>Eukaryota</taxon>
        <taxon>Metazoa</taxon>
        <taxon>Ecdysozoa</taxon>
        <taxon>Nematoda</taxon>
        <taxon>Chromadorea</taxon>
        <taxon>Rhabditida</taxon>
        <taxon>Rhabditina</taxon>
        <taxon>Diplogasteromorpha</taxon>
        <taxon>Diplogasteroidea</taxon>
        <taxon>Neodiplogasteridae</taxon>
        <taxon>Pristionchus</taxon>
    </lineage>
</organism>
<sequence length="297" mass="31964">MRSLLFFLFLVPLLTVQGGKLSSEENKALQSLCSPRLGREILNANPVPASDVIGQSAVAIVVEGANRGVCSGTLISSRHVLTASHCFEQTECTSSKPEMRVHVGATCIDDEACKGTVVGIRNYTAFPGYFPTECGSGRGSIPLDITVVELEHDVHSGLATIACLPDSADPPKELTGYGFGKDRFVIGKLGMLKWLTIDCPTVEKNKAMKEDSRVFCAKAKQFEQNGCFGDSGHGAVESGTRNKPIIHGVFSNGASCEDLANMVLLKSRGKKIKFNGDPERFVSVFHYNLFICEVSGI</sequence>
<dbReference type="InterPro" id="IPR009003">
    <property type="entry name" value="Peptidase_S1_PA"/>
</dbReference>
<dbReference type="PRINTS" id="PR00722">
    <property type="entry name" value="CHYMOTRYPSIN"/>
</dbReference>
<gene>
    <name evidence="3" type="ORF">PFISCL1PPCAC_9420</name>
</gene>
<dbReference type="EMBL" id="BTSY01000003">
    <property type="protein sequence ID" value="GMT18123.1"/>
    <property type="molecule type" value="Genomic_DNA"/>
</dbReference>
<accession>A0AAV5VFP4</accession>
<feature type="signal peptide" evidence="1">
    <location>
        <begin position="1"/>
        <end position="18"/>
    </location>
</feature>
<dbReference type="PANTHER" id="PTHR24260:SF136">
    <property type="entry name" value="GH08193P-RELATED"/>
    <property type="match status" value="1"/>
</dbReference>
<dbReference type="InterPro" id="IPR001314">
    <property type="entry name" value="Peptidase_S1A"/>
</dbReference>
<dbReference type="PROSITE" id="PS50240">
    <property type="entry name" value="TRYPSIN_DOM"/>
    <property type="match status" value="1"/>
</dbReference>
<feature type="chain" id="PRO_5043517933" description="Peptidase S1 domain-containing protein" evidence="1">
    <location>
        <begin position="19"/>
        <end position="297"/>
    </location>
</feature>
<dbReference type="SMART" id="SM00020">
    <property type="entry name" value="Tryp_SPc"/>
    <property type="match status" value="1"/>
</dbReference>
<evidence type="ECO:0000259" key="2">
    <source>
        <dbReference type="PROSITE" id="PS50240"/>
    </source>
</evidence>
<evidence type="ECO:0000256" key="1">
    <source>
        <dbReference type="SAM" id="SignalP"/>
    </source>
</evidence>
<keyword evidence="4" id="KW-1185">Reference proteome</keyword>
<dbReference type="GO" id="GO:0006508">
    <property type="term" value="P:proteolysis"/>
    <property type="evidence" value="ECO:0007669"/>
    <property type="project" value="InterPro"/>
</dbReference>
<dbReference type="Pfam" id="PF00089">
    <property type="entry name" value="Trypsin"/>
    <property type="match status" value="1"/>
</dbReference>
<evidence type="ECO:0000313" key="4">
    <source>
        <dbReference type="Proteomes" id="UP001432322"/>
    </source>
</evidence>
<dbReference type="InterPro" id="IPR043504">
    <property type="entry name" value="Peptidase_S1_PA_chymotrypsin"/>
</dbReference>
<dbReference type="InterPro" id="IPR051333">
    <property type="entry name" value="CLIP_Serine_Protease"/>
</dbReference>
<dbReference type="SUPFAM" id="SSF50494">
    <property type="entry name" value="Trypsin-like serine proteases"/>
    <property type="match status" value="1"/>
</dbReference>